<feature type="region of interest" description="Disordered" evidence="1">
    <location>
        <begin position="304"/>
        <end position="343"/>
    </location>
</feature>
<feature type="region of interest" description="Disordered" evidence="1">
    <location>
        <begin position="151"/>
        <end position="191"/>
    </location>
</feature>
<dbReference type="Proteomes" id="UP000724874">
    <property type="component" value="Unassembled WGS sequence"/>
</dbReference>
<evidence type="ECO:0000313" key="3">
    <source>
        <dbReference type="Proteomes" id="UP000724874"/>
    </source>
</evidence>
<feature type="region of interest" description="Disordered" evidence="1">
    <location>
        <begin position="709"/>
        <end position="736"/>
    </location>
</feature>
<sequence>MFNFLDFNMQSQPNTDVPMDEFDTVRIHHLSSYLNWPGAMQQSSKRIPATTHPLEPFQGAIPFVMDPRPSGPSSTGISQAITGAFPLGEPMETAMAVNESTATNPNQSMLDQEAFIASRSEQQQVLQHLNDMNLDVTPSQLDPLLDIETVSQNSNMHPPLPQQQLDDSPHENTEPQGLPDQEAQLPKPFGFTFKPKATKQVISIRRRLGPDKEVPVDTLTKRHHNKSTIDLQDMEYAKTRVVEQSDFTTRQMLEMKDKQIEQMKEQMNKHQDKVNAVLERLLALEATNQDHAAKLKMTEVQLDRERKERKEIEEKRIHEHRVESDRSTAREGSLERQGLQEKRNREYQEKLNVLEGQQRQLEEPARSCCKWTTRTAISHSYYRGCHPIKRRTLSSEHTTTVLQAVSTATPLIDRQNTMSVEMSNNPQGLPRDNGLPSTPSTEDITAALQPLLASDQRQQVDDDVVMDDSPHGLLKGKAKVCAPVADESSGEDFDSVISNDSDDEDDKGSSHVPPPYHFKHPWGGAGPRLKVVYDNNKQPATQSTLNGLGGQIPSGNVDVAQVEVITKTVLSVLANTGALPSTPAKRRRHTSALVKQPASKTCNAQSKIIGKAVRLHMNPLIGIKKDKMIRGVESPLLSALVKEAKPKEGEDEVQTCERVEKKDASRTRRCAETHDAGLANDRVDTAKDNRKGGKDPAWESLYQVASMLTPEGMSSDRVDLKNANTQSGSDNGAVLH</sequence>
<name>A0A9P5TMG5_GYMJU</name>
<evidence type="ECO:0000256" key="1">
    <source>
        <dbReference type="SAM" id="MobiDB-lite"/>
    </source>
</evidence>
<gene>
    <name evidence="2" type="ORF">CPB84DRAFT_1747946</name>
</gene>
<evidence type="ECO:0000313" key="2">
    <source>
        <dbReference type="EMBL" id="KAF8898283.1"/>
    </source>
</evidence>
<feature type="region of interest" description="Disordered" evidence="1">
    <location>
        <begin position="485"/>
        <end position="524"/>
    </location>
</feature>
<proteinExistence type="predicted"/>
<dbReference type="OrthoDB" id="3224221at2759"/>
<accession>A0A9P5TMG5</accession>
<protein>
    <submittedName>
        <fullName evidence="2">Uncharacterized protein</fullName>
    </submittedName>
</protein>
<reference evidence="2" key="1">
    <citation type="submission" date="2020-11" db="EMBL/GenBank/DDBJ databases">
        <authorList>
            <consortium name="DOE Joint Genome Institute"/>
            <person name="Ahrendt S."/>
            <person name="Riley R."/>
            <person name="Andreopoulos W."/>
            <person name="LaButti K."/>
            <person name="Pangilinan J."/>
            <person name="Ruiz-duenas F.J."/>
            <person name="Barrasa J.M."/>
            <person name="Sanchez-Garcia M."/>
            <person name="Camarero S."/>
            <person name="Miyauchi S."/>
            <person name="Serrano A."/>
            <person name="Linde D."/>
            <person name="Babiker R."/>
            <person name="Drula E."/>
            <person name="Ayuso-Fernandez I."/>
            <person name="Pacheco R."/>
            <person name="Padilla G."/>
            <person name="Ferreira P."/>
            <person name="Barriuso J."/>
            <person name="Kellner H."/>
            <person name="Castanera R."/>
            <person name="Alfaro M."/>
            <person name="Ramirez L."/>
            <person name="Pisabarro A.G."/>
            <person name="Kuo A."/>
            <person name="Tritt A."/>
            <person name="Lipzen A."/>
            <person name="He G."/>
            <person name="Yan M."/>
            <person name="Ng V."/>
            <person name="Cullen D."/>
            <person name="Martin F."/>
            <person name="Rosso M.-N."/>
            <person name="Henrissat B."/>
            <person name="Hibbett D."/>
            <person name="Martinez A.T."/>
            <person name="Grigoriev I.V."/>
        </authorList>
    </citation>
    <scope>NUCLEOTIDE SEQUENCE</scope>
    <source>
        <strain evidence="2">AH 44721</strain>
    </source>
</reference>
<feature type="region of interest" description="Disordered" evidence="1">
    <location>
        <begin position="421"/>
        <end position="442"/>
    </location>
</feature>
<keyword evidence="3" id="KW-1185">Reference proteome</keyword>
<organism evidence="2 3">
    <name type="scientific">Gymnopilus junonius</name>
    <name type="common">Spectacular rustgill mushroom</name>
    <name type="synonym">Gymnopilus spectabilis subsp. junonius</name>
    <dbReference type="NCBI Taxonomy" id="109634"/>
    <lineage>
        <taxon>Eukaryota</taxon>
        <taxon>Fungi</taxon>
        <taxon>Dikarya</taxon>
        <taxon>Basidiomycota</taxon>
        <taxon>Agaricomycotina</taxon>
        <taxon>Agaricomycetes</taxon>
        <taxon>Agaricomycetidae</taxon>
        <taxon>Agaricales</taxon>
        <taxon>Agaricineae</taxon>
        <taxon>Hymenogastraceae</taxon>
        <taxon>Gymnopilus</taxon>
    </lineage>
</organism>
<comment type="caution">
    <text evidence="2">The sequence shown here is derived from an EMBL/GenBank/DDBJ whole genome shotgun (WGS) entry which is preliminary data.</text>
</comment>
<dbReference type="AlphaFoldDB" id="A0A9P5TMG5"/>
<dbReference type="EMBL" id="JADNYJ010000054">
    <property type="protein sequence ID" value="KAF8898283.1"/>
    <property type="molecule type" value="Genomic_DNA"/>
</dbReference>
<feature type="compositionally biased region" description="Acidic residues" evidence="1">
    <location>
        <begin position="488"/>
        <end position="506"/>
    </location>
</feature>